<dbReference type="PANTHER" id="PTHR42913:SF3">
    <property type="entry name" value="64 KDA MITOCHONDRIAL NADH DEHYDROGENASE (EUROFUNG)"/>
    <property type="match status" value="1"/>
</dbReference>
<dbReference type="Proteomes" id="UP000093104">
    <property type="component" value="Unassembled WGS sequence"/>
</dbReference>
<evidence type="ECO:0000256" key="4">
    <source>
        <dbReference type="ARBA" id="ARBA00022827"/>
    </source>
</evidence>
<gene>
    <name evidence="7" type="ORF">AFK24_26210</name>
</gene>
<accession>A0A1C7YX53</accession>
<dbReference type="GO" id="GO:0019646">
    <property type="term" value="P:aerobic electron transport chain"/>
    <property type="evidence" value="ECO:0007669"/>
    <property type="project" value="TreeGrafter"/>
</dbReference>
<dbReference type="PATRIC" id="fig|317.243.peg.4482"/>
<comment type="cofactor">
    <cofactor evidence="1">
        <name>FAD</name>
        <dbReference type="ChEBI" id="CHEBI:57692"/>
    </cofactor>
</comment>
<name>A0A1C7YX53_PSESX</name>
<dbReference type="PANTHER" id="PTHR42913">
    <property type="entry name" value="APOPTOSIS-INDUCING FACTOR 1"/>
    <property type="match status" value="1"/>
</dbReference>
<comment type="similarity">
    <text evidence="2">Belongs to the NADH dehydrogenase family.</text>
</comment>
<organism evidence="7 8">
    <name type="scientific">Pseudomonas syringae</name>
    <dbReference type="NCBI Taxonomy" id="317"/>
    <lineage>
        <taxon>Bacteria</taxon>
        <taxon>Pseudomonadati</taxon>
        <taxon>Pseudomonadota</taxon>
        <taxon>Gammaproteobacteria</taxon>
        <taxon>Pseudomonadales</taxon>
        <taxon>Pseudomonadaceae</taxon>
        <taxon>Pseudomonas</taxon>
    </lineage>
</organism>
<dbReference type="GO" id="GO:0003955">
    <property type="term" value="F:NAD(P)H dehydrogenase (quinone) activity"/>
    <property type="evidence" value="ECO:0007669"/>
    <property type="project" value="TreeGrafter"/>
</dbReference>
<dbReference type="RefSeq" id="WP_065836024.1">
    <property type="nucleotide sequence ID" value="NZ_LGSI01000070.1"/>
</dbReference>
<dbReference type="InterPro" id="IPR051169">
    <property type="entry name" value="NADH-Q_oxidoreductase"/>
</dbReference>
<evidence type="ECO:0000256" key="5">
    <source>
        <dbReference type="ARBA" id="ARBA00023002"/>
    </source>
</evidence>
<dbReference type="SUPFAM" id="SSF51905">
    <property type="entry name" value="FAD/NAD(P)-binding domain"/>
    <property type="match status" value="1"/>
</dbReference>
<proteinExistence type="inferred from homology"/>
<dbReference type="EMBL" id="LGSI01000070">
    <property type="protein sequence ID" value="OCR22083.1"/>
    <property type="molecule type" value="Genomic_DNA"/>
</dbReference>
<comment type="caution">
    <text evidence="7">The sequence shown here is derived from an EMBL/GenBank/DDBJ whole genome shotgun (WGS) entry which is preliminary data.</text>
</comment>
<dbReference type="InterPro" id="IPR036188">
    <property type="entry name" value="FAD/NAD-bd_sf"/>
</dbReference>
<evidence type="ECO:0000313" key="7">
    <source>
        <dbReference type="EMBL" id="OCR22083.1"/>
    </source>
</evidence>
<dbReference type="OrthoDB" id="9781621at2"/>
<evidence type="ECO:0000313" key="8">
    <source>
        <dbReference type="Proteomes" id="UP000093104"/>
    </source>
</evidence>
<evidence type="ECO:0000256" key="3">
    <source>
        <dbReference type="ARBA" id="ARBA00022630"/>
    </source>
</evidence>
<sequence length="433" mass="46421">MPVNIVVVGGGAGGLELATGLGQRLGRKGTARITLVDANATHIWKPLLHEVAAGSMSTSENEVNYVAQAKWNDFEFQVGRLCAIDRKQRLIHLAPLLDESSEVVIAQRSLSYDYLVIAIGSKTNDFGTQGAQEHCLFLDTTEQAERFHRQLLNHYLGAHANAYTGANQKITVGIVGAGATGVELAAELRNSALELSAYGLHCIKPEDMHITILEAGPKVLPALPDRIGGAVQKALAKLNVDVLTSSAVKEVTAEGFKTHDGTLIPATLKVWAAGICAPAFLKDLGGLEANRINQLVVRPTLQTTFDERIYAIGDCAACSLGEGLGNVPPRAQSAHQQASLLVKSFAAQIKGSTPLTYRYKDYGSLISLSHFTAVGNLMGSVMGSVKVEGWLAKCFYVSLYRMHQVALFGLVRTGLRVLGDRIGSSTKTRLKLH</sequence>
<dbReference type="InterPro" id="IPR023753">
    <property type="entry name" value="FAD/NAD-binding_dom"/>
</dbReference>
<dbReference type="Gene3D" id="3.50.50.100">
    <property type="match status" value="1"/>
</dbReference>
<reference evidence="7 8" key="1">
    <citation type="submission" date="2015-07" db="EMBL/GenBank/DDBJ databases">
        <title>Draft genome sequence of a diazotrophic, plant growth-promoting rhizobacterium of the Pseudomonas syringae complex.</title>
        <authorList>
            <person name="Patten C.L."/>
            <person name="Jeong H."/>
        </authorList>
    </citation>
    <scope>NUCLEOTIDE SEQUENCE [LARGE SCALE GENOMIC DNA]</scope>
    <source>
        <strain evidence="7 8">GR12-2</strain>
    </source>
</reference>
<keyword evidence="3" id="KW-0285">Flavoprotein</keyword>
<keyword evidence="5" id="KW-0560">Oxidoreductase</keyword>
<evidence type="ECO:0000259" key="6">
    <source>
        <dbReference type="Pfam" id="PF07992"/>
    </source>
</evidence>
<evidence type="ECO:0000256" key="1">
    <source>
        <dbReference type="ARBA" id="ARBA00001974"/>
    </source>
</evidence>
<keyword evidence="4" id="KW-0274">FAD</keyword>
<dbReference type="Pfam" id="PF07992">
    <property type="entry name" value="Pyr_redox_2"/>
    <property type="match status" value="1"/>
</dbReference>
<evidence type="ECO:0000256" key="2">
    <source>
        <dbReference type="ARBA" id="ARBA00005272"/>
    </source>
</evidence>
<dbReference type="PRINTS" id="PR00368">
    <property type="entry name" value="FADPNR"/>
</dbReference>
<dbReference type="PRINTS" id="PR00411">
    <property type="entry name" value="PNDRDTASEI"/>
</dbReference>
<dbReference type="AlphaFoldDB" id="A0A1C7YX53"/>
<protein>
    <submittedName>
        <fullName evidence="7">NADH dehydrogenase</fullName>
    </submittedName>
</protein>
<feature type="domain" description="FAD/NAD(P)-binding" evidence="6">
    <location>
        <begin position="4"/>
        <end position="338"/>
    </location>
</feature>